<dbReference type="SUPFAM" id="SSF103473">
    <property type="entry name" value="MFS general substrate transporter"/>
    <property type="match status" value="1"/>
</dbReference>
<evidence type="ECO:0000313" key="10">
    <source>
        <dbReference type="Proteomes" id="UP001337655"/>
    </source>
</evidence>
<sequence length="509" mass="56004">MRDDEEQEGLLEQDANGVESPIALRPLDSQAKTVYLEDDVDFDASPGPDSTWTAEEERRVVRKLDFLVMPLLIVAFFALQLDRGNIGNALTDYFLDDVGITQSQFNDGQELLALGIVIWEIPSNFILYRIGPSVWISAQIVAWGLVATFQAFQHGVGAFMLTRFLLGSFESGFIPAALFTISRFYKRNETSKRFSLLFMGNHLAQATSGLIAYAILHMRGVFGLGGWQWLFILEGLFTVSIGILFVALFPKGIVNPTSLTGIQYFTKRESYILSSRVLLDDPSKQHKGENITSAELKSTFTNWKLLPHIIAAVLGLAPGATFGAYGPTLVESFGYPRLASNALMSIGLWLGLIMTFIAGILADRTDRRGLIALGGIFGLWLSVLVSKMLVPDHEVTTIHHDVARFLALTSAVGFSGTWHPVNGSWMALNAPTLGERSITMAILIMSANSAGIIGAQLFKEGDGPLYPKGWSNIVLIVFFGVGAIVVANMQYRWLNRRMAVKGLNRRFAL</sequence>
<protein>
    <recommendedName>
        <fullName evidence="8">Major facilitator superfamily (MFS) profile domain-containing protein</fullName>
    </recommendedName>
</protein>
<reference evidence="9 10" key="1">
    <citation type="submission" date="2023-08" db="EMBL/GenBank/DDBJ databases">
        <title>Black Yeasts Isolated from many extreme environments.</title>
        <authorList>
            <person name="Coleine C."/>
            <person name="Stajich J.E."/>
            <person name="Selbmann L."/>
        </authorList>
    </citation>
    <scope>NUCLEOTIDE SEQUENCE [LARGE SCALE GENOMIC DNA]</scope>
    <source>
        <strain evidence="9 10">CCFEE 5935</strain>
    </source>
</reference>
<feature type="transmembrane region" description="Helical" evidence="7">
    <location>
        <begin position="338"/>
        <end position="362"/>
    </location>
</feature>
<dbReference type="EMBL" id="JAVRRT010000014">
    <property type="protein sequence ID" value="KAK5166080.1"/>
    <property type="molecule type" value="Genomic_DNA"/>
</dbReference>
<dbReference type="InterPro" id="IPR020846">
    <property type="entry name" value="MFS_dom"/>
</dbReference>
<dbReference type="PANTHER" id="PTHR43791">
    <property type="entry name" value="PERMEASE-RELATED"/>
    <property type="match status" value="1"/>
</dbReference>
<feature type="transmembrane region" description="Helical" evidence="7">
    <location>
        <begin position="438"/>
        <end position="458"/>
    </location>
</feature>
<keyword evidence="5 7" id="KW-0472">Membrane</keyword>
<dbReference type="Pfam" id="PF07690">
    <property type="entry name" value="MFS_1"/>
    <property type="match status" value="1"/>
</dbReference>
<dbReference type="InterPro" id="IPR011701">
    <property type="entry name" value="MFS"/>
</dbReference>
<dbReference type="PANTHER" id="PTHR43791:SF32">
    <property type="entry name" value="MAJOR FACILITATOR SUPERFAMILY (MFS) PROFILE DOMAIN-CONTAINING PROTEIN"/>
    <property type="match status" value="1"/>
</dbReference>
<dbReference type="GO" id="GO:0022857">
    <property type="term" value="F:transmembrane transporter activity"/>
    <property type="evidence" value="ECO:0007669"/>
    <property type="project" value="InterPro"/>
</dbReference>
<evidence type="ECO:0000259" key="8">
    <source>
        <dbReference type="PROSITE" id="PS50850"/>
    </source>
</evidence>
<feature type="transmembrane region" description="Helical" evidence="7">
    <location>
        <begin position="305"/>
        <end position="326"/>
    </location>
</feature>
<dbReference type="GO" id="GO:0016020">
    <property type="term" value="C:membrane"/>
    <property type="evidence" value="ECO:0007669"/>
    <property type="project" value="UniProtKB-SubCell"/>
</dbReference>
<evidence type="ECO:0000256" key="2">
    <source>
        <dbReference type="ARBA" id="ARBA00022448"/>
    </source>
</evidence>
<evidence type="ECO:0000256" key="6">
    <source>
        <dbReference type="SAM" id="MobiDB-lite"/>
    </source>
</evidence>
<feature type="transmembrane region" description="Helical" evidence="7">
    <location>
        <begin position="470"/>
        <end position="491"/>
    </location>
</feature>
<evidence type="ECO:0000256" key="7">
    <source>
        <dbReference type="SAM" id="Phobius"/>
    </source>
</evidence>
<name>A0AAV9P3I4_9PEZI</name>
<feature type="domain" description="Major facilitator superfamily (MFS) profile" evidence="8">
    <location>
        <begin position="68"/>
        <end position="498"/>
    </location>
</feature>
<evidence type="ECO:0000256" key="3">
    <source>
        <dbReference type="ARBA" id="ARBA00022692"/>
    </source>
</evidence>
<dbReference type="RefSeq" id="XP_064656033.1">
    <property type="nucleotide sequence ID" value="XM_064805573.1"/>
</dbReference>
<evidence type="ECO:0000256" key="1">
    <source>
        <dbReference type="ARBA" id="ARBA00004141"/>
    </source>
</evidence>
<feature type="transmembrane region" description="Helical" evidence="7">
    <location>
        <begin position="227"/>
        <end position="249"/>
    </location>
</feature>
<dbReference type="Proteomes" id="UP001337655">
    <property type="component" value="Unassembled WGS sequence"/>
</dbReference>
<feature type="transmembrane region" description="Helical" evidence="7">
    <location>
        <begin position="369"/>
        <end position="390"/>
    </location>
</feature>
<organism evidence="9 10">
    <name type="scientific">Saxophila tyrrhenica</name>
    <dbReference type="NCBI Taxonomy" id="1690608"/>
    <lineage>
        <taxon>Eukaryota</taxon>
        <taxon>Fungi</taxon>
        <taxon>Dikarya</taxon>
        <taxon>Ascomycota</taxon>
        <taxon>Pezizomycotina</taxon>
        <taxon>Dothideomycetes</taxon>
        <taxon>Dothideomycetidae</taxon>
        <taxon>Mycosphaerellales</taxon>
        <taxon>Extremaceae</taxon>
        <taxon>Saxophila</taxon>
    </lineage>
</organism>
<gene>
    <name evidence="9" type="ORF">LTR77_008341</name>
</gene>
<feature type="transmembrane region" description="Helical" evidence="7">
    <location>
        <begin position="402"/>
        <end position="418"/>
    </location>
</feature>
<feature type="transmembrane region" description="Helical" evidence="7">
    <location>
        <begin position="164"/>
        <end position="182"/>
    </location>
</feature>
<feature type="compositionally biased region" description="Acidic residues" evidence="6">
    <location>
        <begin position="1"/>
        <end position="11"/>
    </location>
</feature>
<dbReference type="PROSITE" id="PS50850">
    <property type="entry name" value="MFS"/>
    <property type="match status" value="1"/>
</dbReference>
<dbReference type="Gene3D" id="1.20.1250.20">
    <property type="entry name" value="MFS general substrate transporter like domains"/>
    <property type="match status" value="2"/>
</dbReference>
<comment type="subcellular location">
    <subcellularLocation>
        <location evidence="1">Membrane</location>
        <topology evidence="1">Multi-pass membrane protein</topology>
    </subcellularLocation>
</comment>
<feature type="region of interest" description="Disordered" evidence="6">
    <location>
        <begin position="1"/>
        <end position="22"/>
    </location>
</feature>
<keyword evidence="10" id="KW-1185">Reference proteome</keyword>
<dbReference type="GeneID" id="89929674"/>
<feature type="transmembrane region" description="Helical" evidence="7">
    <location>
        <begin position="134"/>
        <end position="152"/>
    </location>
</feature>
<keyword evidence="3 7" id="KW-0812">Transmembrane</keyword>
<feature type="transmembrane region" description="Helical" evidence="7">
    <location>
        <begin position="194"/>
        <end position="215"/>
    </location>
</feature>
<comment type="caution">
    <text evidence="9">The sequence shown here is derived from an EMBL/GenBank/DDBJ whole genome shotgun (WGS) entry which is preliminary data.</text>
</comment>
<keyword evidence="4 7" id="KW-1133">Transmembrane helix</keyword>
<accession>A0AAV9P3I4</accession>
<evidence type="ECO:0000313" key="9">
    <source>
        <dbReference type="EMBL" id="KAK5166080.1"/>
    </source>
</evidence>
<dbReference type="AlphaFoldDB" id="A0AAV9P3I4"/>
<evidence type="ECO:0000256" key="5">
    <source>
        <dbReference type="ARBA" id="ARBA00023136"/>
    </source>
</evidence>
<dbReference type="InterPro" id="IPR036259">
    <property type="entry name" value="MFS_trans_sf"/>
</dbReference>
<keyword evidence="2" id="KW-0813">Transport</keyword>
<proteinExistence type="predicted"/>
<evidence type="ECO:0000256" key="4">
    <source>
        <dbReference type="ARBA" id="ARBA00022989"/>
    </source>
</evidence>